<keyword evidence="3" id="KW-1185">Reference proteome</keyword>
<dbReference type="STRING" id="2518989.IMCC3088_2664"/>
<dbReference type="InterPro" id="IPR009057">
    <property type="entry name" value="Homeodomain-like_sf"/>
</dbReference>
<dbReference type="RefSeq" id="WP_009576822.1">
    <property type="nucleotide sequence ID" value="NZ_AEIG01000086.1"/>
</dbReference>
<name>F3L4R3_9GAMM</name>
<dbReference type="PROSITE" id="PS50977">
    <property type="entry name" value="HTH_TETR_2"/>
    <property type="match status" value="1"/>
</dbReference>
<dbReference type="EMBL" id="AEIG01000086">
    <property type="protein sequence ID" value="EGG28711.1"/>
    <property type="molecule type" value="Genomic_DNA"/>
</dbReference>
<dbReference type="InterPro" id="IPR050109">
    <property type="entry name" value="HTH-type_TetR-like_transc_reg"/>
</dbReference>
<dbReference type="GO" id="GO:0003677">
    <property type="term" value="F:DNA binding"/>
    <property type="evidence" value="ECO:0007669"/>
    <property type="project" value="UniProtKB-UniRule"/>
</dbReference>
<accession>F3L4R3</accession>
<dbReference type="eggNOG" id="COG1309">
    <property type="taxonomic scope" value="Bacteria"/>
</dbReference>
<dbReference type="Gene3D" id="1.10.357.10">
    <property type="entry name" value="Tetracycline Repressor, domain 2"/>
    <property type="match status" value="1"/>
</dbReference>
<organism evidence="2 3">
    <name type="scientific">Aequoribacter fuscus</name>
    <dbReference type="NCBI Taxonomy" id="2518989"/>
    <lineage>
        <taxon>Bacteria</taxon>
        <taxon>Pseudomonadati</taxon>
        <taxon>Pseudomonadota</taxon>
        <taxon>Gammaproteobacteria</taxon>
        <taxon>Cellvibrionales</taxon>
        <taxon>Halieaceae</taxon>
        <taxon>Aequoribacter</taxon>
    </lineage>
</organism>
<protein>
    <submittedName>
        <fullName evidence="2">Transcriptional regulator, TetR family</fullName>
    </submittedName>
</protein>
<dbReference type="PROSITE" id="PS01081">
    <property type="entry name" value="HTH_TETR_1"/>
    <property type="match status" value="1"/>
</dbReference>
<evidence type="ECO:0000313" key="3">
    <source>
        <dbReference type="Proteomes" id="UP000005615"/>
    </source>
</evidence>
<dbReference type="Pfam" id="PF00440">
    <property type="entry name" value="TetR_N"/>
    <property type="match status" value="1"/>
</dbReference>
<dbReference type="Proteomes" id="UP000005615">
    <property type="component" value="Unassembled WGS sequence"/>
</dbReference>
<dbReference type="AlphaFoldDB" id="F3L4R3"/>
<proteinExistence type="predicted"/>
<dbReference type="PANTHER" id="PTHR30055">
    <property type="entry name" value="HTH-TYPE TRANSCRIPTIONAL REGULATOR RUTR"/>
    <property type="match status" value="1"/>
</dbReference>
<reference evidence="2 3" key="1">
    <citation type="journal article" date="2011" name="J. Bacteriol.">
        <title>Genome sequence of strain IMCC3088, a proteorhodopsin-containing marine bacterium belonging to the OM60/NOR5 clade.</title>
        <authorList>
            <person name="Jang Y."/>
            <person name="Oh H.M."/>
            <person name="Kang I."/>
            <person name="Lee K."/>
            <person name="Yang S.J."/>
            <person name="Cho J.C."/>
        </authorList>
    </citation>
    <scope>NUCLEOTIDE SEQUENCE [LARGE SCALE GENOMIC DNA]</scope>
    <source>
        <strain evidence="2 3">IMCC3088</strain>
    </source>
</reference>
<dbReference type="SUPFAM" id="SSF46689">
    <property type="entry name" value="Homeodomain-like"/>
    <property type="match status" value="1"/>
</dbReference>
<comment type="caution">
    <text evidence="2">The sequence shown here is derived from an EMBL/GenBank/DDBJ whole genome shotgun (WGS) entry which is preliminary data.</text>
</comment>
<keyword evidence="1" id="KW-0238">DNA-binding</keyword>
<sequence length="202" mass="22871">MANAVQLPLRERKKLDTRRRIFEVASHLFVDLGVQDTTIEAIAKAANVSKPTFFNYFSGKQEVLRELMTRMDEEFVSYILHSVATGHSTQQRLQLLMTQSGQHIQRRPDMTKLLLIEGMSDLGCPTVETSRMSILNDAMATLVQRGRREGDIDTKFSIELQVQILVGGYLYGLLNWLSGDLKELDKTLQETALFLAEALAPR</sequence>
<dbReference type="PRINTS" id="PR00455">
    <property type="entry name" value="HTHTETR"/>
</dbReference>
<gene>
    <name evidence="2" type="ORF">IMCC3088_2664</name>
</gene>
<dbReference type="OrthoDB" id="5982141at2"/>
<evidence type="ECO:0000313" key="2">
    <source>
        <dbReference type="EMBL" id="EGG28711.1"/>
    </source>
</evidence>
<dbReference type="InterPro" id="IPR001647">
    <property type="entry name" value="HTH_TetR"/>
</dbReference>
<dbReference type="InterPro" id="IPR023772">
    <property type="entry name" value="DNA-bd_HTH_TetR-type_CS"/>
</dbReference>
<evidence type="ECO:0000256" key="1">
    <source>
        <dbReference type="ARBA" id="ARBA00023125"/>
    </source>
</evidence>